<accession>X1V751</accession>
<gene>
    <name evidence="1" type="ORF">S12H4_45779</name>
</gene>
<evidence type="ECO:0000313" key="1">
    <source>
        <dbReference type="EMBL" id="GAJ11872.1"/>
    </source>
</evidence>
<name>X1V751_9ZZZZ</name>
<proteinExistence type="predicted"/>
<protein>
    <submittedName>
        <fullName evidence="1">Uncharacterized protein</fullName>
    </submittedName>
</protein>
<sequence length="86" mass="9027">MKRKFSILIAMVMAISLCLVPAAALAAPTVLPYAQTFGESVGGNSVIATPGAPNTVDVTIADTGDGWLQWTYTYPETPPLTAINLM</sequence>
<organism evidence="1">
    <name type="scientific">marine sediment metagenome</name>
    <dbReference type="NCBI Taxonomy" id="412755"/>
    <lineage>
        <taxon>unclassified sequences</taxon>
        <taxon>metagenomes</taxon>
        <taxon>ecological metagenomes</taxon>
    </lineage>
</organism>
<dbReference type="AlphaFoldDB" id="X1V751"/>
<dbReference type="EMBL" id="BARW01028341">
    <property type="protein sequence ID" value="GAJ11872.1"/>
    <property type="molecule type" value="Genomic_DNA"/>
</dbReference>
<reference evidence="1" key="1">
    <citation type="journal article" date="2014" name="Front. Microbiol.">
        <title>High frequency of phylogenetically diverse reductive dehalogenase-homologous genes in deep subseafloor sedimentary metagenomes.</title>
        <authorList>
            <person name="Kawai M."/>
            <person name="Futagami T."/>
            <person name="Toyoda A."/>
            <person name="Takaki Y."/>
            <person name="Nishi S."/>
            <person name="Hori S."/>
            <person name="Arai W."/>
            <person name="Tsubouchi T."/>
            <person name="Morono Y."/>
            <person name="Uchiyama I."/>
            <person name="Ito T."/>
            <person name="Fujiyama A."/>
            <person name="Inagaki F."/>
            <person name="Takami H."/>
        </authorList>
    </citation>
    <scope>NUCLEOTIDE SEQUENCE</scope>
    <source>
        <strain evidence="1">Expedition CK06-06</strain>
    </source>
</reference>
<comment type="caution">
    <text evidence="1">The sequence shown here is derived from an EMBL/GenBank/DDBJ whole genome shotgun (WGS) entry which is preliminary data.</text>
</comment>